<dbReference type="EMBL" id="CABVHW010000010">
    <property type="protein sequence ID" value="VVO08230.1"/>
    <property type="molecule type" value="Genomic_DNA"/>
</dbReference>
<evidence type="ECO:0000313" key="2">
    <source>
        <dbReference type="EMBL" id="VVO08230.1"/>
    </source>
</evidence>
<name>A0A5E7CSZ2_PSEFL</name>
<dbReference type="Pfam" id="PF12770">
    <property type="entry name" value="CHAT"/>
    <property type="match status" value="1"/>
</dbReference>
<organism evidence="2 3">
    <name type="scientific">Pseudomonas fluorescens</name>
    <dbReference type="NCBI Taxonomy" id="294"/>
    <lineage>
        <taxon>Bacteria</taxon>
        <taxon>Pseudomonadati</taxon>
        <taxon>Pseudomonadota</taxon>
        <taxon>Gammaproteobacteria</taxon>
        <taxon>Pseudomonadales</taxon>
        <taxon>Pseudomonadaceae</taxon>
        <taxon>Pseudomonas</taxon>
    </lineage>
</organism>
<protein>
    <recommendedName>
        <fullName evidence="1">CHAT domain-containing protein</fullName>
    </recommendedName>
</protein>
<feature type="domain" description="CHAT" evidence="1">
    <location>
        <begin position="89"/>
        <end position="341"/>
    </location>
</feature>
<evidence type="ECO:0000313" key="3">
    <source>
        <dbReference type="Proteomes" id="UP000381093"/>
    </source>
</evidence>
<reference evidence="2 3" key="1">
    <citation type="submission" date="2019-09" db="EMBL/GenBank/DDBJ databases">
        <authorList>
            <person name="Chandra G."/>
            <person name="Truman W A."/>
        </authorList>
    </citation>
    <scope>NUCLEOTIDE SEQUENCE [LARGE SCALE GENOMIC DNA]</scope>
    <source>
        <strain evidence="2">PS710</strain>
    </source>
</reference>
<dbReference type="RefSeq" id="WP_224794294.1">
    <property type="nucleotide sequence ID" value="NZ_CABVHW010000010.1"/>
</dbReference>
<sequence>MPFLPTTVEISNTNGLLSVRLLKGVGYYSDDEMFGFTHLNLNLASLPLLRNRNSVELYGETLLNALELHAAVRKELMQLSNFPAGKPFTLGFSIMASAAAQLRWEALCYHDRSFLAENGSCILNRIAIGAAPQGTELRAYTSSIKLAAFLSPSSVSSEEEFNAISEAVVSAGKTGLIIEAVIYVGEQSLLDKELERIAVGDLQGITVKPMPANALAIEAALKNDKAQILHFFCHGHSLEGVQLLEFASITDHDIKAARGSVTFSIERLQECLASTGTTWLTVLNSCSGANDVPNLFSMAATLAKSVSPIAIGMAEPIKNIDATVFARSFYPRALQIIYECLNDLALNCATTIDLGPAVSHARRALFDTAEAAEQNEPDSFSRWCLPVYYVRDPALKVMHIADTNMKGRIETVALALQGLPSSTPIELRDQILKVLANPPAIDPTLWPDRFGNLV</sequence>
<gene>
    <name evidence="2" type="ORF">PS710_03231</name>
</gene>
<dbReference type="AlphaFoldDB" id="A0A5E7CSZ2"/>
<proteinExistence type="predicted"/>
<evidence type="ECO:0000259" key="1">
    <source>
        <dbReference type="Pfam" id="PF12770"/>
    </source>
</evidence>
<accession>A0A5E7CSZ2</accession>
<dbReference type="Proteomes" id="UP000381093">
    <property type="component" value="Unassembled WGS sequence"/>
</dbReference>
<dbReference type="InterPro" id="IPR024983">
    <property type="entry name" value="CHAT_dom"/>
</dbReference>